<keyword evidence="3" id="KW-0436">Ligase</keyword>
<dbReference type="PANTHER" id="PTHR43679">
    <property type="entry name" value="OCTANOYLTRANSFERASE LIPM-RELATED"/>
    <property type="match status" value="1"/>
</dbReference>
<keyword evidence="4" id="KW-1185">Reference proteome</keyword>
<feature type="domain" description="BPL/LPL catalytic" evidence="2">
    <location>
        <begin position="235"/>
        <end position="432"/>
    </location>
</feature>
<dbReference type="Pfam" id="PF21948">
    <property type="entry name" value="LplA-B_cat"/>
    <property type="match status" value="1"/>
</dbReference>
<dbReference type="PROSITE" id="PS51733">
    <property type="entry name" value="BPL_LPL_CATALYTIC"/>
    <property type="match status" value="1"/>
</dbReference>
<dbReference type="InterPro" id="IPR050664">
    <property type="entry name" value="Octanoyltrans_LipM/LipL"/>
</dbReference>
<dbReference type="InterPro" id="IPR004143">
    <property type="entry name" value="BPL_LPL_catalytic"/>
</dbReference>
<feature type="region of interest" description="Disordered" evidence="1">
    <location>
        <begin position="65"/>
        <end position="97"/>
    </location>
</feature>
<dbReference type="PANTHER" id="PTHR43679:SF2">
    <property type="entry name" value="OCTANOYL-[GCVH]:PROTEIN N-OCTANOYLTRANSFERASE"/>
    <property type="match status" value="1"/>
</dbReference>
<evidence type="ECO:0000313" key="4">
    <source>
        <dbReference type="Proteomes" id="UP001373159"/>
    </source>
</evidence>
<evidence type="ECO:0000313" key="3">
    <source>
        <dbReference type="EMBL" id="MEK0306990.1"/>
    </source>
</evidence>
<gene>
    <name evidence="3" type="ORF">V8P97_05890</name>
</gene>
<sequence length="462" mass="48837">MTLANDVQGEGFRLYKGRGECKRSGGKLVAVTVGVCLDGDGRVGNSGRGRIVTCGIDGDFFIDGSRDLTGPGRSPGPEGSRRPSSGTPRRDLAHGGEGQDLLRDLEGAVRATPLPLEPAKLEGDLRAVMDGYPEAAILGITAWDIVTALTRALAQAVDGSRGPAAPAPDSSQGGERATAGGRASADEGRWMGPDWPDGFVKRWGDLDLVLIRDRPRDPVMQMAVDQALAEGVAEGQEPPTLRLWSWSAPAVVIGRFQSLGNEVDRDAARRLGFTVVRRTTGGGAMFVEPDRVITYSLYLPASFVEGLDVASSYRLCDLWLIRGLNLLGVRAGWQGMNDIASPRGKMGGASQRRLPPAGRGPGGILHHVTLSYTVDAAKMSHVLKVSKEKLSDKAVTSARRRVDPISSQTGLSRADLVDGLLDTLPGLVRSLSAGTVDPDTMARAGSLAAGRYSDPAWTSVIV</sequence>
<reference evidence="3 4" key="1">
    <citation type="submission" date="2024-02" db="EMBL/GenBank/DDBJ databases">
        <title>Bifidobacterium honeyensis sp. nov., isolated from the comb honey.</title>
        <authorList>
            <person name="Liu W."/>
            <person name="Li Y."/>
        </authorList>
    </citation>
    <scope>NUCLEOTIDE SEQUENCE [LARGE SCALE GENOMIC DNA]</scope>
    <source>
        <strain evidence="3 4">IMAU50988</strain>
    </source>
</reference>
<dbReference type="Proteomes" id="UP001373159">
    <property type="component" value="Unassembled WGS sequence"/>
</dbReference>
<name>A0ABU8ZP12_9BIFI</name>
<feature type="compositionally biased region" description="Low complexity" evidence="1">
    <location>
        <begin position="70"/>
        <end position="87"/>
    </location>
</feature>
<proteinExistence type="predicted"/>
<accession>A0ABU8ZP12</accession>
<evidence type="ECO:0000259" key="2">
    <source>
        <dbReference type="PROSITE" id="PS51733"/>
    </source>
</evidence>
<dbReference type="CDD" id="cd16443">
    <property type="entry name" value="LplA"/>
    <property type="match status" value="1"/>
</dbReference>
<dbReference type="EMBL" id="JBANBB010000001">
    <property type="protein sequence ID" value="MEK0306990.1"/>
    <property type="molecule type" value="Genomic_DNA"/>
</dbReference>
<comment type="caution">
    <text evidence="3">The sequence shown here is derived from an EMBL/GenBank/DDBJ whole genome shotgun (WGS) entry which is preliminary data.</text>
</comment>
<dbReference type="InterPro" id="IPR045864">
    <property type="entry name" value="aa-tRNA-synth_II/BPL/LPL"/>
</dbReference>
<dbReference type="RefSeq" id="WP_340469564.1">
    <property type="nucleotide sequence ID" value="NZ_JBANBB010000001.1"/>
</dbReference>
<feature type="region of interest" description="Disordered" evidence="1">
    <location>
        <begin position="159"/>
        <end position="191"/>
    </location>
</feature>
<dbReference type="SUPFAM" id="SSF55681">
    <property type="entry name" value="Class II aaRS and biotin synthetases"/>
    <property type="match status" value="1"/>
</dbReference>
<protein>
    <submittedName>
        <fullName evidence="3">Lipoate--protein ligase family protein</fullName>
    </submittedName>
</protein>
<dbReference type="Gene3D" id="3.30.930.10">
    <property type="entry name" value="Bira Bifunctional Protein, Domain 2"/>
    <property type="match status" value="1"/>
</dbReference>
<evidence type="ECO:0000256" key="1">
    <source>
        <dbReference type="SAM" id="MobiDB-lite"/>
    </source>
</evidence>
<organism evidence="3 4">
    <name type="scientific">Bifidobacterium favimelis</name>
    <dbReference type="NCBI Taxonomy" id="3122979"/>
    <lineage>
        <taxon>Bacteria</taxon>
        <taxon>Bacillati</taxon>
        <taxon>Actinomycetota</taxon>
        <taxon>Actinomycetes</taxon>
        <taxon>Bifidobacteriales</taxon>
        <taxon>Bifidobacteriaceae</taxon>
        <taxon>Bifidobacterium</taxon>
    </lineage>
</organism>
<dbReference type="GO" id="GO:0016874">
    <property type="term" value="F:ligase activity"/>
    <property type="evidence" value="ECO:0007669"/>
    <property type="project" value="UniProtKB-KW"/>
</dbReference>